<comment type="function">
    <text evidence="15">Catalyzes the phosphorylation of ribose at O-5 in a reaction requiring ATP and magnesium. The resulting D-ribose-5-phosphate can then be used either for sythesis of nucleotides, histidine, and tryptophan, or as a component of the pentose phosphate pathway.</text>
</comment>
<comment type="subunit">
    <text evidence="15">Homodimer.</text>
</comment>
<evidence type="ECO:0000256" key="8">
    <source>
        <dbReference type="ARBA" id="ARBA00022840"/>
    </source>
</evidence>
<dbReference type="RefSeq" id="WP_371691424.1">
    <property type="nucleotide sequence ID" value="NZ_JBGONW010000055.1"/>
</dbReference>
<dbReference type="Gene3D" id="1.10.10.10">
    <property type="entry name" value="Winged helix-like DNA-binding domain superfamily/Winged helix DNA-binding domain"/>
    <property type="match status" value="1"/>
</dbReference>
<evidence type="ECO:0000313" key="18">
    <source>
        <dbReference type="Proteomes" id="UP001569200"/>
    </source>
</evidence>
<dbReference type="EMBL" id="JBGOOW010000056">
    <property type="protein sequence ID" value="MEZ8183733.1"/>
    <property type="molecule type" value="Genomic_DNA"/>
</dbReference>
<dbReference type="PROSITE" id="PS00894">
    <property type="entry name" value="HTH_DEOR_1"/>
    <property type="match status" value="1"/>
</dbReference>
<evidence type="ECO:0000256" key="14">
    <source>
        <dbReference type="ARBA" id="ARBA00023277"/>
    </source>
</evidence>
<dbReference type="PRINTS" id="PR00990">
    <property type="entry name" value="RIBOKINASE"/>
</dbReference>
<evidence type="ECO:0000259" key="16">
    <source>
        <dbReference type="PROSITE" id="PS51000"/>
    </source>
</evidence>
<evidence type="ECO:0000256" key="13">
    <source>
        <dbReference type="ARBA" id="ARBA00023163"/>
    </source>
</evidence>
<keyword evidence="8 15" id="KW-0067">ATP-binding</keyword>
<feature type="binding site" evidence="15">
    <location>
        <position position="342"/>
    </location>
    <ligand>
        <name>K(+)</name>
        <dbReference type="ChEBI" id="CHEBI:29103"/>
    </ligand>
</feature>
<feature type="binding site" evidence="15">
    <location>
        <position position="378"/>
    </location>
    <ligand>
        <name>K(+)</name>
        <dbReference type="ChEBI" id="CHEBI:29103"/>
    </ligand>
</feature>
<keyword evidence="7 15" id="KW-0418">Kinase</keyword>
<accession>A0ABV4LZA3</accession>
<comment type="catalytic activity">
    <reaction evidence="15">
        <text>D-ribose + ATP = D-ribose 5-phosphate + ADP + H(+)</text>
        <dbReference type="Rhea" id="RHEA:13697"/>
        <dbReference type="ChEBI" id="CHEBI:15378"/>
        <dbReference type="ChEBI" id="CHEBI:30616"/>
        <dbReference type="ChEBI" id="CHEBI:47013"/>
        <dbReference type="ChEBI" id="CHEBI:78346"/>
        <dbReference type="ChEBI" id="CHEBI:456216"/>
        <dbReference type="EC" id="2.7.1.15"/>
    </reaction>
</comment>
<dbReference type="PANTHER" id="PTHR10584:SF166">
    <property type="entry name" value="RIBOKINASE"/>
    <property type="match status" value="1"/>
</dbReference>
<keyword evidence="9 15" id="KW-0460">Magnesium</keyword>
<evidence type="ECO:0000256" key="11">
    <source>
        <dbReference type="ARBA" id="ARBA00023015"/>
    </source>
</evidence>
<feature type="binding site" evidence="15">
    <location>
        <position position="344"/>
    </location>
    <ligand>
        <name>K(+)</name>
        <dbReference type="ChEBI" id="CHEBI:29103"/>
    </ligand>
</feature>
<dbReference type="HAMAP" id="MF_01987">
    <property type="entry name" value="Ribokinase"/>
    <property type="match status" value="1"/>
</dbReference>
<evidence type="ECO:0000256" key="15">
    <source>
        <dbReference type="HAMAP-Rule" id="MF_01987"/>
    </source>
</evidence>
<dbReference type="Proteomes" id="UP001569200">
    <property type="component" value="Unassembled WGS sequence"/>
</dbReference>
<keyword evidence="11" id="KW-0805">Transcription regulation</keyword>
<dbReference type="Pfam" id="PF00294">
    <property type="entry name" value="PfkB"/>
    <property type="match status" value="1"/>
</dbReference>
<dbReference type="SUPFAM" id="SSF46785">
    <property type="entry name" value="Winged helix' DNA-binding domain"/>
    <property type="match status" value="1"/>
</dbReference>
<dbReference type="InterPro" id="IPR002139">
    <property type="entry name" value="Ribo/fructo_kinase"/>
</dbReference>
<dbReference type="SUPFAM" id="SSF53613">
    <property type="entry name" value="Ribokinase-like"/>
    <property type="match status" value="1"/>
</dbReference>
<dbReference type="InterPro" id="IPR001034">
    <property type="entry name" value="DeoR_HTH"/>
</dbReference>
<evidence type="ECO:0000256" key="7">
    <source>
        <dbReference type="ARBA" id="ARBA00022777"/>
    </source>
</evidence>
<keyword evidence="18" id="KW-1185">Reference proteome</keyword>
<dbReference type="EC" id="2.7.1.15" evidence="2 15"/>
<feature type="binding site" evidence="15">
    <location>
        <begin position="316"/>
        <end position="321"/>
    </location>
    <ligand>
        <name>ATP</name>
        <dbReference type="ChEBI" id="CHEBI:30616"/>
    </ligand>
</feature>
<dbReference type="CDD" id="cd01174">
    <property type="entry name" value="ribokinase"/>
    <property type="match status" value="1"/>
</dbReference>
<dbReference type="PROSITE" id="PS00584">
    <property type="entry name" value="PFKB_KINASES_2"/>
    <property type="match status" value="1"/>
</dbReference>
<keyword evidence="12" id="KW-0238">DNA-binding</keyword>
<feature type="binding site" evidence="15">
    <location>
        <position position="383"/>
    </location>
    <ligand>
        <name>K(+)</name>
        <dbReference type="ChEBI" id="CHEBI:29103"/>
    </ligand>
</feature>
<feature type="active site" description="Proton acceptor" evidence="15">
    <location>
        <position position="348"/>
    </location>
</feature>
<keyword evidence="5 15" id="KW-0479">Metal-binding</keyword>
<sequence length="400" mass="43513">MNKKQRIHAIRKQLVNEGVVYVNALSQELYVTERTIRRDLKILSEQGIAEVFFGGAQMICSIETTDFKSQGINKIMEKMNSKSNQKKLAIGSNTDEIEVYVLGSFNIDIVSGVSSFPKVGQTIRASSTNFYAGGKGSNQATAASKVSQHVHLTVKLGQDEFADKARSYLASTNINTFSIFESETSPTGNAIIMVSEDEKNNMIAIDLGANEAFTYEEILSEFQKIKRSKVFLTQMENNFDITKSAIELASGTDAVVILNPAPYSEHIKELVDIIDIITPNETEASDLSGVLVNDLESAKEAATIIHSMGASIVIITMGEDGCLLYDGETHTHFKPFKAVVIDTVGAGDSFNGALAASLAKGEQLHYAIKYASAFASLAVEREGASNMPDDKLVKARLNQQ</sequence>
<feature type="binding site" evidence="15">
    <location>
        <begin position="134"/>
        <end position="138"/>
    </location>
    <ligand>
        <name>substrate</name>
    </ligand>
</feature>
<dbReference type="InterPro" id="IPR002173">
    <property type="entry name" value="Carboh/pur_kinase_PfkB_CS"/>
</dbReference>
<evidence type="ECO:0000256" key="4">
    <source>
        <dbReference type="ARBA" id="ARBA00022679"/>
    </source>
</evidence>
<keyword evidence="4 15" id="KW-0808">Transferase</keyword>
<keyword evidence="10 15" id="KW-0630">Potassium</keyword>
<name>A0ABV4LZA3_VIBSP</name>
<dbReference type="InterPro" id="IPR036390">
    <property type="entry name" value="WH_DNA-bd_sf"/>
</dbReference>
<feature type="binding site" evidence="15">
    <location>
        <position position="280"/>
    </location>
    <ligand>
        <name>ATP</name>
        <dbReference type="ChEBI" id="CHEBI:30616"/>
    </ligand>
</feature>
<feature type="binding site" evidence="15">
    <location>
        <position position="381"/>
    </location>
    <ligand>
        <name>K(+)</name>
        <dbReference type="ChEBI" id="CHEBI:29103"/>
    </ligand>
</feature>
<feature type="binding site" evidence="15">
    <location>
        <position position="348"/>
    </location>
    <ligand>
        <name>substrate</name>
    </ligand>
</feature>
<evidence type="ECO:0000256" key="5">
    <source>
        <dbReference type="ARBA" id="ARBA00022723"/>
    </source>
</evidence>
<evidence type="ECO:0000256" key="6">
    <source>
        <dbReference type="ARBA" id="ARBA00022741"/>
    </source>
</evidence>
<dbReference type="InterPro" id="IPR011877">
    <property type="entry name" value="Ribokinase"/>
</dbReference>
<evidence type="ECO:0000256" key="2">
    <source>
        <dbReference type="ARBA" id="ARBA00012035"/>
    </source>
</evidence>
<evidence type="ECO:0000313" key="17">
    <source>
        <dbReference type="EMBL" id="MEZ8183733.1"/>
    </source>
</evidence>
<evidence type="ECO:0000256" key="3">
    <source>
        <dbReference type="ARBA" id="ARBA00016943"/>
    </source>
</evidence>
<comment type="activity regulation">
    <text evidence="15">Activated by a monovalent cation that binds near, but not in, the active site. The most likely occupant of the site in vivo is potassium. Ion binding induces a conformational change that may alter substrate affinity.</text>
</comment>
<dbReference type="PROSITE" id="PS51000">
    <property type="entry name" value="HTH_DEOR_2"/>
    <property type="match status" value="1"/>
</dbReference>
<dbReference type="InterPro" id="IPR029056">
    <property type="entry name" value="Ribokinase-like"/>
</dbReference>
<comment type="pathway">
    <text evidence="15">Carbohydrate metabolism; D-ribose degradation; D-ribose 5-phosphate from beta-D-ribopyranose: step 2/2.</text>
</comment>
<comment type="similarity">
    <text evidence="1">Belongs to the carbohydrate kinase pfkB family.</text>
</comment>
<dbReference type="Pfam" id="PF08220">
    <property type="entry name" value="HTH_DeoR"/>
    <property type="match status" value="1"/>
</dbReference>
<reference evidence="17 18" key="1">
    <citation type="submission" date="2024-06" db="EMBL/GenBank/DDBJ databases">
        <authorList>
            <person name="Steensen K."/>
            <person name="Seneca J."/>
            <person name="Bartlau N."/>
            <person name="Yu A.X."/>
            <person name="Polz M.F."/>
        </authorList>
    </citation>
    <scope>NUCLEOTIDE SEQUENCE [LARGE SCALE GENOMIC DNA]</scope>
    <source>
        <strain evidence="17 18">1F145</strain>
    </source>
</reference>
<dbReference type="Gene3D" id="3.40.1190.20">
    <property type="match status" value="1"/>
</dbReference>
<evidence type="ECO:0000256" key="12">
    <source>
        <dbReference type="ARBA" id="ARBA00023125"/>
    </source>
</evidence>
<keyword evidence="14 15" id="KW-0119">Carbohydrate metabolism</keyword>
<evidence type="ECO:0000256" key="1">
    <source>
        <dbReference type="ARBA" id="ARBA00005380"/>
    </source>
</evidence>
<feature type="binding site" evidence="15">
    <location>
        <position position="236"/>
    </location>
    <ligand>
        <name>substrate</name>
    </ligand>
</feature>
<proteinExistence type="inferred from homology"/>
<feature type="binding site" evidence="15">
    <location>
        <begin position="106"/>
        <end position="108"/>
    </location>
    <ligand>
        <name>substrate</name>
    </ligand>
</feature>
<dbReference type="GO" id="GO:0016301">
    <property type="term" value="F:kinase activity"/>
    <property type="evidence" value="ECO:0007669"/>
    <property type="project" value="UniProtKB-KW"/>
</dbReference>
<dbReference type="InterPro" id="IPR011611">
    <property type="entry name" value="PfkB_dom"/>
</dbReference>
<comment type="cofactor">
    <cofactor evidence="15">
        <name>Mg(2+)</name>
        <dbReference type="ChEBI" id="CHEBI:18420"/>
    </cofactor>
    <text evidence="15">Requires a divalent cation, most likely magnesium in vivo, as an electrophilic catalyst to aid phosphoryl group transfer. It is the chelate of the metal and the nucleotide that is the actual substrate.</text>
</comment>
<organism evidence="17 18">
    <name type="scientific">Vibrio splendidus</name>
    <dbReference type="NCBI Taxonomy" id="29497"/>
    <lineage>
        <taxon>Bacteria</taxon>
        <taxon>Pseudomonadati</taxon>
        <taxon>Pseudomonadota</taxon>
        <taxon>Gammaproteobacteria</taxon>
        <taxon>Vibrionales</taxon>
        <taxon>Vibrionaceae</taxon>
        <taxon>Vibrio</taxon>
    </lineage>
</organism>
<dbReference type="SMART" id="SM00420">
    <property type="entry name" value="HTH_DEOR"/>
    <property type="match status" value="1"/>
</dbReference>
<evidence type="ECO:0000256" key="10">
    <source>
        <dbReference type="ARBA" id="ARBA00022958"/>
    </source>
</evidence>
<feature type="binding site" evidence="15">
    <location>
        <begin position="347"/>
        <end position="348"/>
    </location>
    <ligand>
        <name>ATP</name>
        <dbReference type="ChEBI" id="CHEBI:30616"/>
    </ligand>
</feature>
<keyword evidence="15" id="KW-0963">Cytoplasm</keyword>
<protein>
    <recommendedName>
        <fullName evidence="3 15">Ribokinase</fullName>
        <shortName evidence="15">RK</shortName>
        <ecNumber evidence="2 15">2.7.1.15</ecNumber>
    </recommendedName>
</protein>
<keyword evidence="6 15" id="KW-0547">Nucleotide-binding</keyword>
<evidence type="ECO:0000256" key="9">
    <source>
        <dbReference type="ARBA" id="ARBA00022842"/>
    </source>
</evidence>
<keyword evidence="13" id="KW-0804">Transcription</keyword>
<comment type="caution">
    <text evidence="15">Lacks conserved residue(s) required for the propagation of feature annotation.</text>
</comment>
<dbReference type="InterPro" id="IPR018356">
    <property type="entry name" value="Tscrpt_reg_HTH_DeoR_CS"/>
</dbReference>
<feature type="domain" description="HTH deoR-type" evidence="16">
    <location>
        <begin position="3"/>
        <end position="58"/>
    </location>
</feature>
<comment type="caution">
    <text evidence="17">The sequence shown here is derived from an EMBL/GenBank/DDBJ whole genome shotgun (WGS) entry which is preliminary data.</text>
</comment>
<gene>
    <name evidence="15" type="primary">rbsK</name>
    <name evidence="17" type="ORF">ACED33_23945</name>
</gene>
<dbReference type="InterPro" id="IPR036388">
    <property type="entry name" value="WH-like_DNA-bd_sf"/>
</dbReference>
<comment type="subcellular location">
    <subcellularLocation>
        <location evidence="15">Cytoplasm</location>
    </subcellularLocation>
</comment>
<dbReference type="PANTHER" id="PTHR10584">
    <property type="entry name" value="SUGAR KINASE"/>
    <property type="match status" value="1"/>
</dbReference>
<comment type="similarity">
    <text evidence="15">Belongs to the carbohydrate kinase PfkB family. Ribokinase subfamily.</text>
</comment>